<name>E1WYU6_HALMS</name>
<reference evidence="3" key="1">
    <citation type="journal article" date="2013" name="ISME J.">
        <title>A small predatory core genome in the divergent marine Bacteriovorax marinus SJ and the terrestrial Bdellovibrio bacteriovorus.</title>
        <authorList>
            <person name="Crossman L.C."/>
            <person name="Chen H."/>
            <person name="Cerdeno-Tarraga A.M."/>
            <person name="Brooks K."/>
            <person name="Quail M.A."/>
            <person name="Pineiro S.A."/>
            <person name="Hobley L."/>
            <person name="Sockett R.E."/>
            <person name="Bentley S.D."/>
            <person name="Parkhill J."/>
            <person name="Williams H.N."/>
            <person name="Stine O.C."/>
        </authorList>
    </citation>
    <scope>NUCLEOTIDE SEQUENCE [LARGE SCALE GENOMIC DNA]</scope>
    <source>
        <strain evidence="3">ATCC BAA-682 / DSM 15412 / SJ</strain>
    </source>
</reference>
<dbReference type="OrthoDB" id="5289038at2"/>
<dbReference type="EMBL" id="FQ312005">
    <property type="protein sequence ID" value="CBW27736.1"/>
    <property type="molecule type" value="Genomic_DNA"/>
</dbReference>
<organism evidence="2 3">
    <name type="scientific">Halobacteriovorax marinus (strain ATCC BAA-682 / DSM 15412 / SJ)</name>
    <name type="common">Bacteriovorax marinus</name>
    <dbReference type="NCBI Taxonomy" id="862908"/>
    <lineage>
        <taxon>Bacteria</taxon>
        <taxon>Pseudomonadati</taxon>
        <taxon>Bdellovibrionota</taxon>
        <taxon>Bacteriovoracia</taxon>
        <taxon>Bacteriovoracales</taxon>
        <taxon>Halobacteriovoraceae</taxon>
        <taxon>Halobacteriovorax</taxon>
    </lineage>
</organism>
<feature type="signal peptide" evidence="1">
    <location>
        <begin position="1"/>
        <end position="22"/>
    </location>
</feature>
<gene>
    <name evidence="2" type="ordered locus">BMS_2971</name>
</gene>
<sequence length="425" mass="45279">MKKILGFAAVAAMGLASTSALASKARILALGEEVEDNYFIEDSRSIFTNAAYVNDYSDTLMLEWGGNGAFTILDQNDNAKAMGGFLKKSGNFTYGIYLGNESNVSSFLRIVASPDSPSAANLQSTYLATADNQTDFFVGSTMSNGIKWGWNFLWTSDKNEANTAANSKDSAMATRFGLLGSNWEGFVNLSLKSESEKKNLTTPTKFDGKLGFLLGGSYKLDSGVKLHAAYKTFKWEQTGGNQTAGVKTDGSFTRYFIGAGKVHKLSETDSVFFRAVYDALNVELKYASGKAELDRKALPLVAGYEVNATSWLTLRGSVSYHLLGNAESKNLATVVGSEQSTNPAAANFGLKGLALSSYDGSTTDGKKSIANSTSVNAGASLLFGNLTVDGFIGTTAASRAATTQSKQGVLALDNLMTRVGMTYKF</sequence>
<keyword evidence="1" id="KW-0732">Signal</keyword>
<dbReference type="AlphaFoldDB" id="E1WYU6"/>
<dbReference type="HOGENOM" id="CLU_737054_0_0_7"/>
<evidence type="ECO:0000313" key="2">
    <source>
        <dbReference type="EMBL" id="CBW27736.1"/>
    </source>
</evidence>
<dbReference type="PATRIC" id="fig|862908.3.peg.2840"/>
<accession>E1WYU6</accession>
<evidence type="ECO:0000256" key="1">
    <source>
        <dbReference type="SAM" id="SignalP"/>
    </source>
</evidence>
<dbReference type="KEGG" id="bmx:BMS_2971"/>
<dbReference type="RefSeq" id="WP_014245508.1">
    <property type="nucleotide sequence ID" value="NC_016620.1"/>
</dbReference>
<feature type="chain" id="PRO_5003154492" evidence="1">
    <location>
        <begin position="23"/>
        <end position="425"/>
    </location>
</feature>
<keyword evidence="3" id="KW-1185">Reference proteome</keyword>
<evidence type="ECO:0000313" key="3">
    <source>
        <dbReference type="Proteomes" id="UP000008963"/>
    </source>
</evidence>
<protein>
    <submittedName>
        <fullName evidence="2">Exported protein</fullName>
    </submittedName>
</protein>
<proteinExistence type="predicted"/>
<dbReference type="Proteomes" id="UP000008963">
    <property type="component" value="Chromosome"/>
</dbReference>